<feature type="transmembrane region" description="Helical" evidence="1">
    <location>
        <begin position="89"/>
        <end position="108"/>
    </location>
</feature>
<reference evidence="2 3" key="2">
    <citation type="journal article" date="2012" name="Stand. Genomic Sci.">
        <title>Complete genome sequence of the moderately thermophilic mineral-sulfide-oxidizing firmicute Sulfobacillus acidophilus type strain (NAL(T)).</title>
        <authorList>
            <person name="Anderson I."/>
            <person name="Chertkov O."/>
            <person name="Chen A."/>
            <person name="Saunders E."/>
            <person name="Lapidus A."/>
            <person name="Nolan M."/>
            <person name="Lucas S."/>
            <person name="Hammon N."/>
            <person name="Deshpande S."/>
            <person name="Cheng J.F."/>
            <person name="Han C."/>
            <person name="Tapia R."/>
            <person name="Goodwin L.A."/>
            <person name="Pitluck S."/>
            <person name="Liolios K."/>
            <person name="Pagani I."/>
            <person name="Ivanova N."/>
            <person name="Mikhailova N."/>
            <person name="Pati A."/>
            <person name="Palaniappan K."/>
            <person name="Land M."/>
            <person name="Pan C."/>
            <person name="Rohde M."/>
            <person name="Pukall R."/>
            <person name="Goker M."/>
            <person name="Detter J.C."/>
            <person name="Woyke T."/>
            <person name="Bristow J."/>
            <person name="Eisen J.A."/>
            <person name="Markowitz V."/>
            <person name="Hugenholtz P."/>
            <person name="Kyrpides N.C."/>
            <person name="Klenk H.P."/>
            <person name="Mavromatis K."/>
        </authorList>
    </citation>
    <scope>NUCLEOTIDE SEQUENCE [LARGE SCALE GENOMIC DNA]</scope>
    <source>
        <strain evidence="3">ATCC 700253 / DSM 10332 / NAL</strain>
    </source>
</reference>
<name>G8TVV9_SULAD</name>
<feature type="transmembrane region" description="Helical" evidence="1">
    <location>
        <begin position="9"/>
        <end position="29"/>
    </location>
</feature>
<keyword evidence="3" id="KW-1185">Reference proteome</keyword>
<dbReference type="EMBL" id="CP003179">
    <property type="protein sequence ID" value="AEW04803.1"/>
    <property type="molecule type" value="Genomic_DNA"/>
</dbReference>
<dbReference type="Proteomes" id="UP000005439">
    <property type="component" value="Chromosome"/>
</dbReference>
<protein>
    <submittedName>
        <fullName evidence="2">Uncharacterized protein</fullName>
    </submittedName>
</protein>
<gene>
    <name evidence="2" type="ordered locus">Sulac_1306</name>
</gene>
<accession>G8TVV9</accession>
<dbReference type="STRING" id="679936.Sulac_1306"/>
<dbReference type="PATRIC" id="fig|679936.5.peg.1369"/>
<reference evidence="3" key="1">
    <citation type="submission" date="2011-12" db="EMBL/GenBank/DDBJ databases">
        <title>The complete genome of chromosome of Sulfobacillus acidophilus DSM 10332.</title>
        <authorList>
            <person name="Lucas S."/>
            <person name="Han J."/>
            <person name="Lapidus A."/>
            <person name="Bruce D."/>
            <person name="Goodwin L."/>
            <person name="Pitluck S."/>
            <person name="Peters L."/>
            <person name="Kyrpides N."/>
            <person name="Mavromatis K."/>
            <person name="Ivanova N."/>
            <person name="Mikhailova N."/>
            <person name="Chertkov O."/>
            <person name="Saunders E."/>
            <person name="Detter J.C."/>
            <person name="Tapia R."/>
            <person name="Han C."/>
            <person name="Land M."/>
            <person name="Hauser L."/>
            <person name="Markowitz V."/>
            <person name="Cheng J.-F."/>
            <person name="Hugenholtz P."/>
            <person name="Woyke T."/>
            <person name="Wu D."/>
            <person name="Pukall R."/>
            <person name="Gehrich-Schroeter G."/>
            <person name="Schneider S."/>
            <person name="Klenk H.-P."/>
            <person name="Eisen J.A."/>
        </authorList>
    </citation>
    <scope>NUCLEOTIDE SEQUENCE [LARGE SCALE GENOMIC DNA]</scope>
    <source>
        <strain evidence="3">ATCC 700253 / DSM 10332 / NAL</strain>
    </source>
</reference>
<feature type="transmembrane region" description="Helical" evidence="1">
    <location>
        <begin position="63"/>
        <end position="83"/>
    </location>
</feature>
<proteinExistence type="predicted"/>
<keyword evidence="1" id="KW-1133">Transmembrane helix</keyword>
<evidence type="ECO:0000313" key="3">
    <source>
        <dbReference type="Proteomes" id="UP000005439"/>
    </source>
</evidence>
<keyword evidence="1" id="KW-0812">Transmembrane</keyword>
<evidence type="ECO:0000313" key="2">
    <source>
        <dbReference type="EMBL" id="AEW04803.1"/>
    </source>
</evidence>
<evidence type="ECO:0000256" key="1">
    <source>
        <dbReference type="SAM" id="Phobius"/>
    </source>
</evidence>
<sequence length="111" mass="12168">MGVKRFEPALMWSVGIVIGTWIFWTLVWGHVTGESVLLSLLSASEIIRWLPEHWIRQDHGVMTVMTGATAGGWIGGLLVWLVQPGSDPFMQLMMAAMVGMSAGVFGGWRAP</sequence>
<dbReference type="HOGENOM" id="CLU_2290235_0_0_9"/>
<dbReference type="AlphaFoldDB" id="G8TVV9"/>
<dbReference type="KEGG" id="sap:Sulac_1306"/>
<organism evidence="2 3">
    <name type="scientific">Sulfobacillus acidophilus (strain ATCC 700253 / DSM 10332 / NAL)</name>
    <dbReference type="NCBI Taxonomy" id="679936"/>
    <lineage>
        <taxon>Bacteria</taxon>
        <taxon>Bacillati</taxon>
        <taxon>Bacillota</taxon>
        <taxon>Clostridia</taxon>
        <taxon>Eubacteriales</taxon>
        <taxon>Clostridiales Family XVII. Incertae Sedis</taxon>
        <taxon>Sulfobacillus</taxon>
    </lineage>
</organism>
<keyword evidence="1" id="KW-0472">Membrane</keyword>